<dbReference type="EMBL" id="CP043311">
    <property type="protein sequence ID" value="QEY65761.1"/>
    <property type="molecule type" value="Genomic_DNA"/>
</dbReference>
<name>A0A5J6QWN1_9GAMM</name>
<dbReference type="KEGG" id="plal:FXN65_11465"/>
<dbReference type="AlphaFoldDB" id="A0A5J6QWN1"/>
<dbReference type="Proteomes" id="UP000327179">
    <property type="component" value="Chromosome"/>
</dbReference>
<evidence type="ECO:0000313" key="1">
    <source>
        <dbReference type="EMBL" id="QEY65761.1"/>
    </source>
</evidence>
<protein>
    <submittedName>
        <fullName evidence="1">PvdJ/PvdD/PvdP-like protein</fullName>
    </submittedName>
</protein>
<gene>
    <name evidence="1" type="ORF">FXN65_11465</name>
</gene>
<reference evidence="1 2" key="1">
    <citation type="submission" date="2019-08" db="EMBL/GenBank/DDBJ databases">
        <title>Whole-genome Sequencing of e-waste polymer degrading bacterium Pseudomonas sp. strain PE08.</title>
        <authorList>
            <person name="Kirdat K."/>
            <person name="Debbarma P."/>
            <person name="Narawade N."/>
            <person name="Suyal D."/>
            <person name="Thorat V."/>
            <person name="Shouche Y."/>
            <person name="Goel R."/>
            <person name="Yadav A."/>
        </authorList>
    </citation>
    <scope>NUCLEOTIDE SEQUENCE [LARGE SCALE GENOMIC DNA]</scope>
    <source>
        <strain evidence="1 2">PE08</strain>
    </source>
</reference>
<keyword evidence="2" id="KW-1185">Reference proteome</keyword>
<dbReference type="InterPro" id="IPR008922">
    <property type="entry name" value="Di-copper_centre_dom_sf"/>
</dbReference>
<dbReference type="SUPFAM" id="SSF48056">
    <property type="entry name" value="Di-copper centre-containing domain"/>
    <property type="match status" value="1"/>
</dbReference>
<accession>A0A5J6QWN1</accession>
<proteinExistence type="predicted"/>
<sequence length="519" mass="58733">MAGVAASTAVVVPTAIHAWYQDRERKEAAKLTPDEASLTLPETSETRLGNRLRGSWRFSLVDAGLPGLQGECELLLDVAAAGRSIRGVLRGSDGKVFQVLGDLSSSQQARVRWRLAEAGSPAAYECTALLDEVWGTWLSDGSSASLSGSLGWLDEPARAPLRFLGLKQAFPEARERIPLQPQTLAWLVSPGHRLFHQLWHASRDKWDDLAEAKRDALRGLGWQPGPVGRERDARGKAKHRNGSGVDFLFMHRHMLMTARRLQPLPSWTSLPLPRQYIGYGLEDFAAKTVNQDGYAVPPAWESPEDEAFNKWLLDIKSNEAFHANFQMWEAQYQDPEYLAKLKLGEFGSQLELGMHDWLHMRWAAVTRDPSNGMPVIFDRDPVDFSPRWFRAENDYLGDPFSSHVNPVFWSFHGWIDDRLEDWFRAHERAHPGQVVRREVNGVPWFAPGKWVEVDEPWLGPTTHGCGQWLQDAQMTRVETDLETMKLALRVAFSADQDVPDLLERAPRRPFYARSMGRTV</sequence>
<organism evidence="1 2">
    <name type="scientific">Metapseudomonas lalkuanensis</name>
    <dbReference type="NCBI Taxonomy" id="2604832"/>
    <lineage>
        <taxon>Bacteria</taxon>
        <taxon>Pseudomonadati</taxon>
        <taxon>Pseudomonadota</taxon>
        <taxon>Gammaproteobacteria</taxon>
        <taxon>Pseudomonadales</taxon>
        <taxon>Pseudomonadaceae</taxon>
        <taxon>Metapseudomonas</taxon>
    </lineage>
</organism>
<evidence type="ECO:0000313" key="2">
    <source>
        <dbReference type="Proteomes" id="UP000327179"/>
    </source>
</evidence>